<protein>
    <submittedName>
        <fullName evidence="2">Uncharacterized protein</fullName>
    </submittedName>
</protein>
<dbReference type="RefSeq" id="WP_145997596.1">
    <property type="nucleotide sequence ID" value="NZ_CATKPL010000056.1"/>
</dbReference>
<reference evidence="2 3" key="2">
    <citation type="journal article" date="2016" name="Front. Microbiol.">
        <title>When Genome-Based Approach Meets the 'Old but Good': Revealing Genes Involved in the Antibacterial Activity of Pseudomonas sp. P482 against Soft Rot Pathogens.</title>
        <authorList>
            <person name="Krzyzanowska D.M."/>
            <person name="Ossowicki A."/>
            <person name="Rajewska M."/>
            <person name="Maciag T."/>
            <person name="Jablonska M."/>
            <person name="Obuchowski M."/>
            <person name="Heeb S."/>
            <person name="Jafra S."/>
        </authorList>
    </citation>
    <scope>NUCLEOTIDE SEQUENCE [LARGE SCALE GENOMIC DNA]</scope>
    <source>
        <strain evidence="2 3">P482</strain>
    </source>
</reference>
<name>A0AAQ0DN23_9PSED</name>
<dbReference type="Proteomes" id="UP000027121">
    <property type="component" value="Chromosome"/>
</dbReference>
<gene>
    <name evidence="2" type="ORF">BV82_13680</name>
</gene>
<sequence>MDSIIKLRIGLIIGALFGLLPITVLFSVTLVAIFIHPPFVPEVPSRTIPFTLIASAISMFGIWSGWKIFSIAISSTPALKNKPLLVVGVIVTTLWGLTIAASFKAFIPQIYCFFLTPGITSTVMLVIACKRAALTANEIPGR</sequence>
<feature type="transmembrane region" description="Helical" evidence="1">
    <location>
        <begin position="47"/>
        <end position="72"/>
    </location>
</feature>
<accession>A0AAQ0DN23</accession>
<keyword evidence="1" id="KW-0472">Membrane</keyword>
<reference evidence="2 3" key="1">
    <citation type="journal article" date="2014" name="Genome Announc.">
        <title>Genome Sequence of Pseudomonas sp. Strain P482, a Tomato Rhizosphere Isolate with Broad-Spectrum Antimicrobial Activity.</title>
        <authorList>
            <person name="Krzyzanowska D.M."/>
            <person name="Ossowicki A."/>
            <person name="Jafra S."/>
        </authorList>
    </citation>
    <scope>NUCLEOTIDE SEQUENCE [LARGE SCALE GENOMIC DNA]</scope>
    <source>
        <strain evidence="2 3">P482</strain>
    </source>
</reference>
<organism evidence="2 3">
    <name type="scientific">Pseudomonas donghuensis</name>
    <dbReference type="NCBI Taxonomy" id="1163398"/>
    <lineage>
        <taxon>Bacteria</taxon>
        <taxon>Pseudomonadati</taxon>
        <taxon>Pseudomonadota</taxon>
        <taxon>Gammaproteobacteria</taxon>
        <taxon>Pseudomonadales</taxon>
        <taxon>Pseudomonadaceae</taxon>
        <taxon>Pseudomonas</taxon>
    </lineage>
</organism>
<feature type="transmembrane region" description="Helical" evidence="1">
    <location>
        <begin position="108"/>
        <end position="129"/>
    </location>
</feature>
<dbReference type="KEGG" id="pdw:BV82_13680"/>
<proteinExistence type="predicted"/>
<feature type="transmembrane region" description="Helical" evidence="1">
    <location>
        <begin position="84"/>
        <end position="102"/>
    </location>
</feature>
<feature type="transmembrane region" description="Helical" evidence="1">
    <location>
        <begin position="12"/>
        <end position="35"/>
    </location>
</feature>
<evidence type="ECO:0000313" key="3">
    <source>
        <dbReference type="Proteomes" id="UP000027121"/>
    </source>
</evidence>
<dbReference type="GeneID" id="98283338"/>
<dbReference type="AlphaFoldDB" id="A0AAQ0DN23"/>
<keyword evidence="1" id="KW-1133">Transmembrane helix</keyword>
<keyword evidence="1" id="KW-0812">Transmembrane</keyword>
<evidence type="ECO:0000313" key="2">
    <source>
        <dbReference type="EMBL" id="QWE81303.1"/>
    </source>
</evidence>
<keyword evidence="3" id="KW-1185">Reference proteome</keyword>
<evidence type="ECO:0000256" key="1">
    <source>
        <dbReference type="SAM" id="Phobius"/>
    </source>
</evidence>
<dbReference type="EMBL" id="CP071706">
    <property type="protein sequence ID" value="QWE81303.1"/>
    <property type="molecule type" value="Genomic_DNA"/>
</dbReference>